<proteinExistence type="predicted"/>
<name>A0ABS9SJ28_9BACT</name>
<organism evidence="1 2">
    <name type="scientific">Niabella ginsengisoli</name>
    <dbReference type="NCBI Taxonomy" id="522298"/>
    <lineage>
        <taxon>Bacteria</taxon>
        <taxon>Pseudomonadati</taxon>
        <taxon>Bacteroidota</taxon>
        <taxon>Chitinophagia</taxon>
        <taxon>Chitinophagales</taxon>
        <taxon>Chitinophagaceae</taxon>
        <taxon>Niabella</taxon>
    </lineage>
</organism>
<sequence>MTESDRRFSYSEIDLNEDGKNEILVTMKGSYYCGNAGCTVYLLDNKGTKISGFTIVDGPVVIANSKTKNWSDLIIPSRGVNYLVKFDGKKYPGNPSMQPKFDGNIPAGLKVVLPNDAAVYTF</sequence>
<dbReference type="Proteomes" id="UP001202248">
    <property type="component" value="Unassembled WGS sequence"/>
</dbReference>
<gene>
    <name evidence="1" type="ORF">MKP09_09855</name>
</gene>
<protein>
    <recommendedName>
        <fullName evidence="3">VCBS repeat-containing protein</fullName>
    </recommendedName>
</protein>
<keyword evidence="2" id="KW-1185">Reference proteome</keyword>
<evidence type="ECO:0000313" key="1">
    <source>
        <dbReference type="EMBL" id="MCH5598189.1"/>
    </source>
</evidence>
<dbReference type="RefSeq" id="WP_240827539.1">
    <property type="nucleotide sequence ID" value="NZ_JAKWBL010000001.1"/>
</dbReference>
<evidence type="ECO:0000313" key="2">
    <source>
        <dbReference type="Proteomes" id="UP001202248"/>
    </source>
</evidence>
<dbReference type="EMBL" id="JAKWBL010000001">
    <property type="protein sequence ID" value="MCH5598189.1"/>
    <property type="molecule type" value="Genomic_DNA"/>
</dbReference>
<comment type="caution">
    <text evidence="1">The sequence shown here is derived from an EMBL/GenBank/DDBJ whole genome shotgun (WGS) entry which is preliminary data.</text>
</comment>
<reference evidence="1 2" key="1">
    <citation type="submission" date="2022-02" db="EMBL/GenBank/DDBJ databases">
        <authorList>
            <person name="Min J."/>
        </authorList>
    </citation>
    <scope>NUCLEOTIDE SEQUENCE [LARGE SCALE GENOMIC DNA]</scope>
    <source>
        <strain evidence="1 2">GR10-1</strain>
    </source>
</reference>
<evidence type="ECO:0008006" key="3">
    <source>
        <dbReference type="Google" id="ProtNLM"/>
    </source>
</evidence>
<accession>A0ABS9SJ28</accession>